<gene>
    <name evidence="5" type="primary">Bm14166</name>
    <name evidence="5" type="ORF">BM_Bm14166</name>
</gene>
<sequence>MACTNSASVNFSELKDFMLFYPPSKPEEVKRLIIKHRDEGHKLQITGSAASLVSQTIVCTLEVQNCSQFYRELFSILSAYAVIDLAIYETLKSYYVNNYNAHPVRDIVALPVCGACSSICGMLASCPFALVRTQLQAVAISDNLTHQIL</sequence>
<dbReference type="SUPFAM" id="SSF103506">
    <property type="entry name" value="Mitochondrial carrier"/>
    <property type="match status" value="1"/>
</dbReference>
<reference evidence="5" key="1">
    <citation type="journal article" date="2007" name="Science">
        <title>Draft genome of the filarial nematode parasite Brugia malayi.</title>
        <authorList>
            <person name="Ghedin E."/>
            <person name="Wang S."/>
            <person name="Spiro D."/>
            <person name="Caler E."/>
            <person name="Zhao Q."/>
            <person name="Crabtree J."/>
            <person name="Allen J.E."/>
            <person name="Delcher A.L."/>
            <person name="Guiliano D.B."/>
            <person name="Miranda-Saavedra D."/>
            <person name="Angiuoli S.V."/>
            <person name="Creasy T."/>
            <person name="Amedeo P."/>
            <person name="Haas B."/>
            <person name="El-Sayed N.M."/>
            <person name="Wortman J.R."/>
            <person name="Feldblyum T."/>
            <person name="Tallon L."/>
            <person name="Schatz M."/>
            <person name="Shumway M."/>
            <person name="Koo H."/>
            <person name="Salzberg S.L."/>
            <person name="Schobel S."/>
            <person name="Pertea M."/>
            <person name="Pop M."/>
            <person name="White O."/>
            <person name="Barton G.J."/>
            <person name="Carlow C.K."/>
            <person name="Crawford M.J."/>
            <person name="Daub J."/>
            <person name="Dimmic M.W."/>
            <person name="Estes C.F."/>
            <person name="Foster J.M."/>
            <person name="Ganatra M."/>
            <person name="Gregory W.F."/>
            <person name="Johnson N.M."/>
            <person name="Jin J."/>
            <person name="Komuniecki R."/>
            <person name="Korf I."/>
            <person name="Kumar S."/>
            <person name="Laney S."/>
            <person name="Li B.W."/>
            <person name="Li W."/>
            <person name="Lindblom T.H."/>
            <person name="Lustigman S."/>
            <person name="Ma D."/>
            <person name="Maina C.V."/>
            <person name="Martin D.M."/>
            <person name="McCarter J.P."/>
            <person name="McReynolds L."/>
            <person name="Mitreva M."/>
            <person name="Nutman T.B."/>
            <person name="Parkinson J."/>
            <person name="Peregrin-Alvarez J.M."/>
            <person name="Poole C."/>
            <person name="Ren Q."/>
            <person name="Saunders L."/>
            <person name="Sluder A.E."/>
            <person name="Smith K."/>
            <person name="Stanke M."/>
            <person name="Unnasch T.R."/>
            <person name="Ware J."/>
            <person name="Wei A.D."/>
            <person name="Weil G."/>
            <person name="Williams D.J."/>
            <person name="Zhang Y."/>
            <person name="Williams S.A."/>
            <person name="Fraser-Liggett C."/>
            <person name="Slatko B."/>
            <person name="Blaxter M.L."/>
            <person name="Scott A.L."/>
        </authorList>
    </citation>
    <scope>NUCLEOTIDE SEQUENCE</scope>
    <source>
        <strain evidence="5">FR3</strain>
    </source>
</reference>
<dbReference type="EMBL" id="LN856909">
    <property type="protein sequence ID" value="CDQ05166.1"/>
    <property type="molecule type" value="Genomic_DNA"/>
</dbReference>
<evidence type="ECO:0000256" key="2">
    <source>
        <dbReference type="ARBA" id="ARBA00022692"/>
    </source>
</evidence>
<dbReference type="InterPro" id="IPR023395">
    <property type="entry name" value="MCP_dom_sf"/>
</dbReference>
<name>A0A1I9G574_BRUMA</name>
<evidence type="ECO:0000256" key="1">
    <source>
        <dbReference type="ARBA" id="ARBA00004370"/>
    </source>
</evidence>
<keyword evidence="4" id="KW-0472">Membrane</keyword>
<dbReference type="AlphaFoldDB" id="A0A1I9G574"/>
<organism evidence="5">
    <name type="scientific">Brugia malayi</name>
    <name type="common">Filarial nematode worm</name>
    <dbReference type="NCBI Taxonomy" id="6279"/>
    <lineage>
        <taxon>Eukaryota</taxon>
        <taxon>Metazoa</taxon>
        <taxon>Ecdysozoa</taxon>
        <taxon>Nematoda</taxon>
        <taxon>Chromadorea</taxon>
        <taxon>Rhabditida</taxon>
        <taxon>Spirurina</taxon>
        <taxon>Spiruromorpha</taxon>
        <taxon>Filarioidea</taxon>
        <taxon>Onchocercidae</taxon>
        <taxon>Brugia</taxon>
    </lineage>
</organism>
<evidence type="ECO:0000256" key="3">
    <source>
        <dbReference type="ARBA" id="ARBA00022737"/>
    </source>
</evidence>
<reference evidence="5" key="2">
    <citation type="submission" date="2012-12" db="EMBL/GenBank/DDBJ databases">
        <authorList>
            <consortium name="WormBase Consortium"/>
            <person name="Ghedin E."/>
            <person name="Paulini M."/>
        </authorList>
    </citation>
    <scope>NUCLEOTIDE SEQUENCE</scope>
    <source>
        <strain evidence="5">FR3</strain>
    </source>
</reference>
<proteinExistence type="predicted"/>
<keyword evidence="3" id="KW-0677">Repeat</keyword>
<evidence type="ECO:0000256" key="4">
    <source>
        <dbReference type="ARBA" id="ARBA00023136"/>
    </source>
</evidence>
<accession>A0A1I9G574</accession>
<keyword evidence="2" id="KW-0812">Transmembrane</keyword>
<dbReference type="GO" id="GO:0016020">
    <property type="term" value="C:membrane"/>
    <property type="evidence" value="ECO:0007669"/>
    <property type="project" value="UniProtKB-SubCell"/>
</dbReference>
<evidence type="ECO:0000313" key="5">
    <source>
        <dbReference type="EMBL" id="CDQ05166.1"/>
    </source>
</evidence>
<comment type="subcellular location">
    <subcellularLocation>
        <location evidence="1">Membrane</location>
    </subcellularLocation>
</comment>
<protein>
    <submittedName>
        <fullName evidence="5">Bm14166</fullName>
    </submittedName>
</protein>
<dbReference type="PANTHER" id="PTHR24089">
    <property type="entry name" value="SOLUTE CARRIER FAMILY 25"/>
    <property type="match status" value="1"/>
</dbReference>
<dbReference type="Gene3D" id="1.50.40.10">
    <property type="entry name" value="Mitochondrial carrier domain"/>
    <property type="match status" value="1"/>
</dbReference>